<proteinExistence type="predicted"/>
<feature type="compositionally biased region" description="Acidic residues" evidence="2">
    <location>
        <begin position="252"/>
        <end position="265"/>
    </location>
</feature>
<organism evidence="3 4">
    <name type="scientific">Diaporthe vaccinii</name>
    <dbReference type="NCBI Taxonomy" id="105482"/>
    <lineage>
        <taxon>Eukaryota</taxon>
        <taxon>Fungi</taxon>
        <taxon>Dikarya</taxon>
        <taxon>Ascomycota</taxon>
        <taxon>Pezizomycotina</taxon>
        <taxon>Sordariomycetes</taxon>
        <taxon>Sordariomycetidae</taxon>
        <taxon>Diaporthales</taxon>
        <taxon>Diaporthaceae</taxon>
        <taxon>Diaporthe</taxon>
        <taxon>Diaporthe eres species complex</taxon>
    </lineage>
</organism>
<feature type="compositionally biased region" description="Basic and acidic residues" evidence="2">
    <location>
        <begin position="266"/>
        <end position="276"/>
    </location>
</feature>
<sequence length="857" mass="97209">MGIVHPIHVLAKLAVGTYRPIDAIDFPSELPGSDHLDVASHALSVFNANRDLIQLELARANTLPDHVWNRDVAAEAWECEKELEAARNRFEAGEGTRADVKVLERKAAQLRKEEHAAYQPQFPVVRMCLILGVLNYRGNWYLHRVGSRPWNSPPDWGGRYMWETGCTILNLTDGSFAYVVPGRRGCGWASKSTYDALKLRPLSGEQYLKAFGQGDEYHWPVRARGDAAPAPVMPMTTIQAAWPSFPCTRENDSDEEDGGSDDDDDKPYSDLIKDSSGDKCIFRDESQHINSEANHDERGTPIDKEQPRKLDLRLRELLLNYTKPKLLLHRFEEDFPAVVDAFIREHSEEFTPAMPGAVPLLLTARGYHAWKRCHVEWLDLSRYHNLPGETVVQLVRTVIDENRTFLAKKRKKRDEGESAAASLRLLDVSFNHNVTADHMARILDLTRLDKLCIWDNPALAAVSDGRIAQLTSRERFLDPLRPVIERQNERGRRRRDGPVRSWPPPPMVPGPPRQLVWTTLKTTGSSLLLSGDYDDAQPPPAVLEWLQLPRPGSVSLEQLDVDKLAWIQHPCFRQTVKDAGQKIPIFGETVAFPLHDFWAPRHEVYTSVARFEEYMTSRRISRYEHGVLQDRWPLKLPLAMAAGHEDDEYAITSPFPAELFDLAWEETVGNSSFDKQMRLHGFDAIVPGESTLVFLHEVDLGLVHYGLATRAPGGRLEVRDPAAAAREAGDEAAARAWERGFAAKATRQYRLLDPAAVGKLQAASTRLAQKKNRIKYFLRRFLEECVEEADRAERQLPAAAPEEHEDAAMKMEQEGAEVKKEQEGAEVKESGPKRALWEQPEHYEAEPRMKRLKRRLS</sequence>
<dbReference type="EMBL" id="JBAWTH010000058">
    <property type="protein sequence ID" value="KAL2281238.1"/>
    <property type="molecule type" value="Genomic_DNA"/>
</dbReference>
<protein>
    <submittedName>
        <fullName evidence="3">Uncharacterized protein</fullName>
    </submittedName>
</protein>
<keyword evidence="4" id="KW-1185">Reference proteome</keyword>
<comment type="caution">
    <text evidence="3">The sequence shown here is derived from an EMBL/GenBank/DDBJ whole genome shotgun (WGS) entry which is preliminary data.</text>
</comment>
<feature type="compositionally biased region" description="Pro residues" evidence="2">
    <location>
        <begin position="501"/>
        <end position="512"/>
    </location>
</feature>
<gene>
    <name evidence="3" type="ORF">FJTKL_11683</name>
</gene>
<reference evidence="3 4" key="1">
    <citation type="submission" date="2024-03" db="EMBL/GenBank/DDBJ databases">
        <title>A high-quality draft genome sequence of Diaporthe vaccinii, a causative agent of upright dieback and viscid rot disease in cranberry plants.</title>
        <authorList>
            <person name="Sarrasin M."/>
            <person name="Lang B.F."/>
            <person name="Burger G."/>
        </authorList>
    </citation>
    <scope>NUCLEOTIDE SEQUENCE [LARGE SCALE GENOMIC DNA]</scope>
    <source>
        <strain evidence="3 4">IS7</strain>
    </source>
</reference>
<evidence type="ECO:0000313" key="4">
    <source>
        <dbReference type="Proteomes" id="UP001600888"/>
    </source>
</evidence>
<feature type="region of interest" description="Disordered" evidence="2">
    <location>
        <begin position="487"/>
        <end position="512"/>
    </location>
</feature>
<feature type="region of interest" description="Disordered" evidence="2">
    <location>
        <begin position="793"/>
        <end position="857"/>
    </location>
</feature>
<feature type="region of interest" description="Disordered" evidence="2">
    <location>
        <begin position="287"/>
        <end position="306"/>
    </location>
</feature>
<feature type="region of interest" description="Disordered" evidence="2">
    <location>
        <begin position="243"/>
        <end position="276"/>
    </location>
</feature>
<dbReference type="Proteomes" id="UP001600888">
    <property type="component" value="Unassembled WGS sequence"/>
</dbReference>
<name>A0ABR4EFL0_9PEZI</name>
<feature type="compositionally biased region" description="Basic and acidic residues" evidence="2">
    <location>
        <begin position="806"/>
        <end position="849"/>
    </location>
</feature>
<evidence type="ECO:0000313" key="3">
    <source>
        <dbReference type="EMBL" id="KAL2281238.1"/>
    </source>
</evidence>
<keyword evidence="1" id="KW-0175">Coiled coil</keyword>
<feature type="coiled-coil region" evidence="1">
    <location>
        <begin position="69"/>
        <end position="113"/>
    </location>
</feature>
<evidence type="ECO:0000256" key="2">
    <source>
        <dbReference type="SAM" id="MobiDB-lite"/>
    </source>
</evidence>
<accession>A0ABR4EFL0</accession>
<evidence type="ECO:0000256" key="1">
    <source>
        <dbReference type="SAM" id="Coils"/>
    </source>
</evidence>